<dbReference type="GO" id="GO:0001003">
    <property type="term" value="F:RNA polymerase III type 2 promoter sequence-specific DNA binding"/>
    <property type="evidence" value="ECO:0007669"/>
    <property type="project" value="TreeGrafter"/>
</dbReference>
<dbReference type="Pfam" id="PF09734">
    <property type="entry name" value="Tau95"/>
    <property type="match status" value="1"/>
</dbReference>
<dbReference type="GeneID" id="14905054"/>
<gene>
    <name evidence="2" type="ORF">IMG5_166020</name>
</gene>
<dbReference type="eggNOG" id="KOG2473">
    <property type="taxonomic scope" value="Eukaryota"/>
</dbReference>
<accession>G0R0P4</accession>
<name>G0R0P4_ICHMU</name>
<dbReference type="PANTHER" id="PTHR13230">
    <property type="entry name" value="GENERAL TRANSCRIPTION FACTOR IIIC, POLYPEPTIDE 5"/>
    <property type="match status" value="1"/>
</dbReference>
<evidence type="ECO:0000259" key="1">
    <source>
        <dbReference type="Pfam" id="PF09734"/>
    </source>
</evidence>
<protein>
    <submittedName>
        <fullName evidence="2">Transcription factor tau 95, putative</fullName>
    </submittedName>
</protein>
<dbReference type="GO" id="GO:0006384">
    <property type="term" value="P:transcription initiation at RNA polymerase III promoter"/>
    <property type="evidence" value="ECO:0007669"/>
    <property type="project" value="InterPro"/>
</dbReference>
<dbReference type="InParanoid" id="G0R0P4"/>
<dbReference type="GO" id="GO:0001002">
    <property type="term" value="F:RNA polymerase III type 1 promoter sequence-specific DNA binding"/>
    <property type="evidence" value="ECO:0007669"/>
    <property type="project" value="TreeGrafter"/>
</dbReference>
<dbReference type="InterPro" id="IPR040454">
    <property type="entry name" value="TF_IIIC_Tfc1/Sfc1"/>
</dbReference>
<sequence>MKCQSNVEIRVKFKYNQARKPISTQYIKLKTLAMLSFNYKNGPWKHAYVKFGYNPEENKYAIDYQIIDLVVQDKDEYNYEQIKDFNPIKNAYDPSYREKPQNYRHMYMICEIIDDNVQKAFKKIREKIEKTDRIPNKKTGWMDNSDLKRLQKIMKDKFKFK</sequence>
<dbReference type="GO" id="GO:0000127">
    <property type="term" value="C:transcription factor TFIIIC complex"/>
    <property type="evidence" value="ECO:0007669"/>
    <property type="project" value="InterPro"/>
</dbReference>
<dbReference type="RefSeq" id="XP_004030195.1">
    <property type="nucleotide sequence ID" value="XM_004030147.1"/>
</dbReference>
<dbReference type="EMBL" id="GL984199">
    <property type="protein sequence ID" value="EGR28959.1"/>
    <property type="molecule type" value="Genomic_DNA"/>
</dbReference>
<dbReference type="PANTHER" id="PTHR13230:SF5">
    <property type="entry name" value="GENERAL TRANSCRIPTION FACTOR 3C POLYPEPTIDE 5"/>
    <property type="match status" value="1"/>
</dbReference>
<dbReference type="InterPro" id="IPR019136">
    <property type="entry name" value="TF_IIIC_su-5_HTH"/>
</dbReference>
<proteinExistence type="predicted"/>
<organism evidence="2 3">
    <name type="scientific">Ichthyophthirius multifiliis</name>
    <name type="common">White spot disease agent</name>
    <name type="synonym">Ich</name>
    <dbReference type="NCBI Taxonomy" id="5932"/>
    <lineage>
        <taxon>Eukaryota</taxon>
        <taxon>Sar</taxon>
        <taxon>Alveolata</taxon>
        <taxon>Ciliophora</taxon>
        <taxon>Intramacronucleata</taxon>
        <taxon>Oligohymenophorea</taxon>
        <taxon>Hymenostomatida</taxon>
        <taxon>Ophryoglenina</taxon>
        <taxon>Ichthyophthirius</taxon>
    </lineage>
</organism>
<keyword evidence="3" id="KW-1185">Reference proteome</keyword>
<dbReference type="OrthoDB" id="5598268at2759"/>
<evidence type="ECO:0000313" key="3">
    <source>
        <dbReference type="Proteomes" id="UP000008983"/>
    </source>
</evidence>
<reference evidence="2 3" key="1">
    <citation type="submission" date="2011-07" db="EMBL/GenBank/DDBJ databases">
        <authorList>
            <person name="Coyne R."/>
            <person name="Brami D."/>
            <person name="Johnson J."/>
            <person name="Hostetler J."/>
            <person name="Hannick L."/>
            <person name="Clark T."/>
            <person name="Cassidy-Hanley D."/>
            <person name="Inman J."/>
        </authorList>
    </citation>
    <scope>NUCLEOTIDE SEQUENCE [LARGE SCALE GENOMIC DNA]</scope>
    <source>
        <strain evidence="2 3">G5</strain>
    </source>
</reference>
<dbReference type="AlphaFoldDB" id="G0R0P4"/>
<dbReference type="STRING" id="857967.G0R0P4"/>
<dbReference type="Proteomes" id="UP000008983">
    <property type="component" value="Unassembled WGS sequence"/>
</dbReference>
<evidence type="ECO:0000313" key="2">
    <source>
        <dbReference type="EMBL" id="EGR28959.1"/>
    </source>
</evidence>
<dbReference type="OMA" id="GWMAKAT"/>
<feature type="domain" description="Transcription factor IIIC subunit 5 HTH" evidence="1">
    <location>
        <begin position="29"/>
        <end position="68"/>
    </location>
</feature>